<sequence length="274" mass="28403">MGLKPRRLGPEEAASLLRSHPRLAGGLPEGFSLPLFAEGALEIGLDGADPAELKRYGIVAEGPRTPGNRLLLEAEAPFAELRLRFGRADCGDNLFAVGGCTAGSRFQLKLAGSGHLFVVGGGKGRHALTVSLRTGRALFLMGRDSSSNGGNAMVEGPGQVIIGDDAMFAEGINIRNADSHGIVDLATGEQVNLPEDVAIGPHVWLAAGATVMKGVTVGRGSIVAAQAMVTRDVPPCSLVAGVPARLIREGVSWTRQSRPDAKRVAALRGSLGYG</sequence>
<evidence type="ECO:0000313" key="5">
    <source>
        <dbReference type="Proteomes" id="UP001595593"/>
    </source>
</evidence>
<dbReference type="InterPro" id="IPR011004">
    <property type="entry name" value="Trimer_LpxA-like_sf"/>
</dbReference>
<dbReference type="CDD" id="cd04647">
    <property type="entry name" value="LbH_MAT_like"/>
    <property type="match status" value="1"/>
</dbReference>
<accession>A0ABV7G5P5</accession>
<dbReference type="InterPro" id="IPR018357">
    <property type="entry name" value="Hexapep_transf_CS"/>
</dbReference>
<dbReference type="InterPro" id="IPR001451">
    <property type="entry name" value="Hexapep"/>
</dbReference>
<organism evidence="4 5">
    <name type="scientific">Teichococcus globiformis</name>
    <dbReference type="NCBI Taxonomy" id="2307229"/>
    <lineage>
        <taxon>Bacteria</taxon>
        <taxon>Pseudomonadati</taxon>
        <taxon>Pseudomonadota</taxon>
        <taxon>Alphaproteobacteria</taxon>
        <taxon>Acetobacterales</taxon>
        <taxon>Roseomonadaceae</taxon>
        <taxon>Roseomonas</taxon>
    </lineage>
</organism>
<evidence type="ECO:0000256" key="3">
    <source>
        <dbReference type="ARBA" id="ARBA00023315"/>
    </source>
</evidence>
<dbReference type="Gene3D" id="2.160.10.10">
    <property type="entry name" value="Hexapeptide repeat proteins"/>
    <property type="match status" value="1"/>
</dbReference>
<keyword evidence="5" id="KW-1185">Reference proteome</keyword>
<dbReference type="GO" id="GO:0016746">
    <property type="term" value="F:acyltransferase activity"/>
    <property type="evidence" value="ECO:0007669"/>
    <property type="project" value="UniProtKB-KW"/>
</dbReference>
<dbReference type="SUPFAM" id="SSF51161">
    <property type="entry name" value="Trimeric LpxA-like enzymes"/>
    <property type="match status" value="1"/>
</dbReference>
<reference evidence="5" key="1">
    <citation type="journal article" date="2019" name="Int. J. Syst. Evol. Microbiol.">
        <title>The Global Catalogue of Microorganisms (GCM) 10K type strain sequencing project: providing services to taxonomists for standard genome sequencing and annotation.</title>
        <authorList>
            <consortium name="The Broad Institute Genomics Platform"/>
            <consortium name="The Broad Institute Genome Sequencing Center for Infectious Disease"/>
            <person name="Wu L."/>
            <person name="Ma J."/>
        </authorList>
    </citation>
    <scope>NUCLEOTIDE SEQUENCE [LARGE SCALE GENOMIC DNA]</scope>
    <source>
        <strain evidence="5">KCTC 52094</strain>
    </source>
</reference>
<dbReference type="RefSeq" id="WP_379598481.1">
    <property type="nucleotide sequence ID" value="NZ_JBHRTN010000018.1"/>
</dbReference>
<keyword evidence="1" id="KW-0808">Transferase</keyword>
<comment type="caution">
    <text evidence="4">The sequence shown here is derived from an EMBL/GenBank/DDBJ whole genome shotgun (WGS) entry which is preliminary data.</text>
</comment>
<dbReference type="InterPro" id="IPR051159">
    <property type="entry name" value="Hexapeptide_acetyltransf"/>
</dbReference>
<dbReference type="Pfam" id="PF00132">
    <property type="entry name" value="Hexapep"/>
    <property type="match status" value="1"/>
</dbReference>
<keyword evidence="2" id="KW-0677">Repeat</keyword>
<keyword evidence="3 4" id="KW-0012">Acyltransferase</keyword>
<gene>
    <name evidence="4" type="ORF">ACFOD4_17570</name>
</gene>
<evidence type="ECO:0000256" key="2">
    <source>
        <dbReference type="ARBA" id="ARBA00022737"/>
    </source>
</evidence>
<dbReference type="Proteomes" id="UP001595593">
    <property type="component" value="Unassembled WGS sequence"/>
</dbReference>
<dbReference type="EMBL" id="JBHRTN010000018">
    <property type="protein sequence ID" value="MFC3126878.1"/>
    <property type="molecule type" value="Genomic_DNA"/>
</dbReference>
<dbReference type="PANTHER" id="PTHR23416">
    <property type="entry name" value="SIALIC ACID SYNTHASE-RELATED"/>
    <property type="match status" value="1"/>
</dbReference>
<evidence type="ECO:0000313" key="4">
    <source>
        <dbReference type="EMBL" id="MFC3126878.1"/>
    </source>
</evidence>
<proteinExistence type="predicted"/>
<protein>
    <submittedName>
        <fullName evidence="4">Acyltransferase</fullName>
    </submittedName>
</protein>
<evidence type="ECO:0000256" key="1">
    <source>
        <dbReference type="ARBA" id="ARBA00022679"/>
    </source>
</evidence>
<name>A0ABV7G5P5_9PROT</name>
<dbReference type="PROSITE" id="PS00101">
    <property type="entry name" value="HEXAPEP_TRANSFERASES"/>
    <property type="match status" value="1"/>
</dbReference>
<dbReference type="PANTHER" id="PTHR23416:SF78">
    <property type="entry name" value="LIPOPOLYSACCHARIDE BIOSYNTHESIS O-ACETYL TRANSFERASE WBBJ-RELATED"/>
    <property type="match status" value="1"/>
</dbReference>